<evidence type="ECO:0000259" key="2">
    <source>
        <dbReference type="PROSITE" id="PS50090"/>
    </source>
</evidence>
<dbReference type="CDD" id="cd00167">
    <property type="entry name" value="SANT"/>
    <property type="match status" value="1"/>
</dbReference>
<sequence>MDKSFTSPPSSIPSPSRLSPQSWDPRDDALLVHLKEVENMGWKQISSYFKNRTSNACQFRWRRLKSGKLKTYNSHRVIKLDPEYLNQVRNHRTGSMLVDDLKMRRNKLKKSIIRPVPEKRSADHHGVVASSSSIPSIWTKEEDQLVIDRIPRNLSFDELCILLPSKTNFQIRDRIQQLEKRRLSIASLTGQTERWSMTDSAGSGSTRSTSLASLTSLSLANLSISSSPTTSVPSASS</sequence>
<dbReference type="Pfam" id="PF13921">
    <property type="entry name" value="Myb_DNA-bind_6"/>
    <property type="match status" value="1"/>
</dbReference>
<name>A0A448YQE0_BRENA</name>
<dbReference type="PROSITE" id="PS51294">
    <property type="entry name" value="HTH_MYB"/>
    <property type="match status" value="1"/>
</dbReference>
<evidence type="ECO:0000256" key="1">
    <source>
        <dbReference type="SAM" id="MobiDB-lite"/>
    </source>
</evidence>
<feature type="domain" description="HTH myb-type" evidence="3">
    <location>
        <begin position="42"/>
        <end position="69"/>
    </location>
</feature>
<dbReference type="Proteomes" id="UP000290900">
    <property type="component" value="Unassembled WGS sequence"/>
</dbReference>
<feature type="domain" description="Myb-like" evidence="2">
    <location>
        <begin position="15"/>
        <end position="65"/>
    </location>
</feature>
<dbReference type="STRING" id="13370.A0A448YQE0"/>
<proteinExistence type="predicted"/>
<dbReference type="InterPro" id="IPR009057">
    <property type="entry name" value="Homeodomain-like_sf"/>
</dbReference>
<feature type="non-terminal residue" evidence="4">
    <location>
        <position position="237"/>
    </location>
</feature>
<evidence type="ECO:0000313" key="5">
    <source>
        <dbReference type="Proteomes" id="UP000290900"/>
    </source>
</evidence>
<evidence type="ECO:0000259" key="3">
    <source>
        <dbReference type="PROSITE" id="PS51294"/>
    </source>
</evidence>
<dbReference type="AlphaFoldDB" id="A0A448YQE0"/>
<keyword evidence="5" id="KW-1185">Reference proteome</keyword>
<protein>
    <submittedName>
        <fullName evidence="4">DEKNAAC104262</fullName>
    </submittedName>
</protein>
<dbReference type="EMBL" id="CAACVR010000034">
    <property type="protein sequence ID" value="VEU23133.1"/>
    <property type="molecule type" value="Genomic_DNA"/>
</dbReference>
<dbReference type="Gene3D" id="1.10.10.60">
    <property type="entry name" value="Homeodomain-like"/>
    <property type="match status" value="1"/>
</dbReference>
<dbReference type="InterPro" id="IPR017930">
    <property type="entry name" value="Myb_dom"/>
</dbReference>
<evidence type="ECO:0000313" key="4">
    <source>
        <dbReference type="EMBL" id="VEU23133.1"/>
    </source>
</evidence>
<dbReference type="InterPro" id="IPR001005">
    <property type="entry name" value="SANT/Myb"/>
</dbReference>
<reference evidence="4 5" key="1">
    <citation type="submission" date="2018-12" db="EMBL/GenBank/DDBJ databases">
        <authorList>
            <person name="Tiukova I."/>
            <person name="Dainat J."/>
        </authorList>
    </citation>
    <scope>NUCLEOTIDE SEQUENCE [LARGE SCALE GENOMIC DNA]</scope>
</reference>
<dbReference type="SUPFAM" id="SSF46689">
    <property type="entry name" value="Homeodomain-like"/>
    <property type="match status" value="1"/>
</dbReference>
<feature type="region of interest" description="Disordered" evidence="1">
    <location>
        <begin position="1"/>
        <end position="24"/>
    </location>
</feature>
<gene>
    <name evidence="4" type="ORF">BRENAR_LOCUS3864</name>
</gene>
<dbReference type="SMART" id="SM00717">
    <property type="entry name" value="SANT"/>
    <property type="match status" value="2"/>
</dbReference>
<organism evidence="4 5">
    <name type="scientific">Brettanomyces naardenensis</name>
    <name type="common">Yeast</name>
    <dbReference type="NCBI Taxonomy" id="13370"/>
    <lineage>
        <taxon>Eukaryota</taxon>
        <taxon>Fungi</taxon>
        <taxon>Dikarya</taxon>
        <taxon>Ascomycota</taxon>
        <taxon>Saccharomycotina</taxon>
        <taxon>Pichiomycetes</taxon>
        <taxon>Pichiales</taxon>
        <taxon>Pichiaceae</taxon>
        <taxon>Brettanomyces</taxon>
    </lineage>
</organism>
<accession>A0A448YQE0</accession>
<dbReference type="OrthoDB" id="2143914at2759"/>
<dbReference type="InParanoid" id="A0A448YQE0"/>
<dbReference type="PROSITE" id="PS50090">
    <property type="entry name" value="MYB_LIKE"/>
    <property type="match status" value="1"/>
</dbReference>
<feature type="compositionally biased region" description="Low complexity" evidence="1">
    <location>
        <begin position="1"/>
        <end position="22"/>
    </location>
</feature>